<evidence type="ECO:0000313" key="1">
    <source>
        <dbReference type="EMBL" id="OXU17895.1"/>
    </source>
</evidence>
<proteinExistence type="predicted"/>
<reference evidence="1 2" key="1">
    <citation type="journal article" date="2017" name="Curr. Biol.">
        <title>The Evolution of Venom by Co-option of Single-Copy Genes.</title>
        <authorList>
            <person name="Martinson E.O."/>
            <person name="Mrinalini"/>
            <person name="Kelkar Y.D."/>
            <person name="Chang C.H."/>
            <person name="Werren J.H."/>
        </authorList>
    </citation>
    <scope>NUCLEOTIDE SEQUENCE [LARGE SCALE GENOMIC DNA]</scope>
    <source>
        <strain evidence="1 2">Alberta</strain>
        <tissue evidence="1">Whole body</tissue>
    </source>
</reference>
<dbReference type="Proteomes" id="UP000215335">
    <property type="component" value="Unassembled WGS sequence"/>
</dbReference>
<keyword evidence="2" id="KW-1185">Reference proteome</keyword>
<gene>
    <name evidence="1" type="ORF">TSAR_015437</name>
</gene>
<protein>
    <submittedName>
        <fullName evidence="1">Uncharacterized protein</fullName>
    </submittedName>
</protein>
<dbReference type="EMBL" id="NNAY01004438">
    <property type="protein sequence ID" value="OXU17895.1"/>
    <property type="molecule type" value="Genomic_DNA"/>
</dbReference>
<accession>A0A232EHS5</accession>
<sequence>SLVTFWDSFLGLPSVSSQGTDLARSLGIWTDLARSNTDTSYSTTIPEKQALTLHEEIFYKRQCVDRSCSFIVSVSIHAIVMIFNTQHPATNKNLLLRG</sequence>
<evidence type="ECO:0000313" key="2">
    <source>
        <dbReference type="Proteomes" id="UP000215335"/>
    </source>
</evidence>
<dbReference type="AlphaFoldDB" id="A0A232EHS5"/>
<organism evidence="1 2">
    <name type="scientific">Trichomalopsis sarcophagae</name>
    <dbReference type="NCBI Taxonomy" id="543379"/>
    <lineage>
        <taxon>Eukaryota</taxon>
        <taxon>Metazoa</taxon>
        <taxon>Ecdysozoa</taxon>
        <taxon>Arthropoda</taxon>
        <taxon>Hexapoda</taxon>
        <taxon>Insecta</taxon>
        <taxon>Pterygota</taxon>
        <taxon>Neoptera</taxon>
        <taxon>Endopterygota</taxon>
        <taxon>Hymenoptera</taxon>
        <taxon>Apocrita</taxon>
        <taxon>Proctotrupomorpha</taxon>
        <taxon>Chalcidoidea</taxon>
        <taxon>Pteromalidae</taxon>
        <taxon>Pteromalinae</taxon>
        <taxon>Trichomalopsis</taxon>
    </lineage>
</organism>
<comment type="caution">
    <text evidence="1">The sequence shown here is derived from an EMBL/GenBank/DDBJ whole genome shotgun (WGS) entry which is preliminary data.</text>
</comment>
<name>A0A232EHS5_9HYME</name>
<feature type="non-terminal residue" evidence="1">
    <location>
        <position position="1"/>
    </location>
</feature>